<proteinExistence type="predicted"/>
<protein>
    <submittedName>
        <fullName evidence="1">679_t:CDS:1</fullName>
    </submittedName>
</protein>
<feature type="non-terminal residue" evidence="1">
    <location>
        <position position="342"/>
    </location>
</feature>
<evidence type="ECO:0000313" key="2">
    <source>
        <dbReference type="Proteomes" id="UP000789342"/>
    </source>
</evidence>
<dbReference type="AlphaFoldDB" id="A0A9N9NVE9"/>
<accession>A0A9N9NVE9</accession>
<comment type="caution">
    <text evidence="1">The sequence shown here is derived from an EMBL/GenBank/DDBJ whole genome shotgun (WGS) entry which is preliminary data.</text>
</comment>
<reference evidence="1" key="1">
    <citation type="submission" date="2021-06" db="EMBL/GenBank/DDBJ databases">
        <authorList>
            <person name="Kallberg Y."/>
            <person name="Tangrot J."/>
            <person name="Rosling A."/>
        </authorList>
    </citation>
    <scope>NUCLEOTIDE SEQUENCE</scope>
    <source>
        <strain evidence="1">CL551</strain>
    </source>
</reference>
<evidence type="ECO:0000313" key="1">
    <source>
        <dbReference type="EMBL" id="CAG8767701.1"/>
    </source>
</evidence>
<gene>
    <name evidence="1" type="ORF">AMORRO_LOCUS16391</name>
</gene>
<sequence length="342" mass="38832">AYIEHLTRLPVTCLIAGTYMHMASEISLVTSIGKVESLRAHIVLKLPFLLQNDVLRNLDTVINLTDVTHKTRECLGYILRGRPRNCASFVRKLISERELKNMTKDQEIRELIHGWFERMALDMAVYLEDACSFLGANSLNPEIAILDVLRLRVFYNHNFKQAIKLLQHSIIPCQSPECIVLSRHIVFSDVIKFNPLLESYLVSGIEVYFLKKGKTLVDIFVDNISRFNNISSIGNEFDAVFITSIIQKRGCNVRKELNKWKNGQDFNLPSWITPTMKFMTISNLSGGIPIAKYVGNMTHYRSYAIQPDIYSGSDVVISLADDEQNVVLLSTSCTVSGEPIKR</sequence>
<feature type="non-terminal residue" evidence="1">
    <location>
        <position position="1"/>
    </location>
</feature>
<dbReference type="Proteomes" id="UP000789342">
    <property type="component" value="Unassembled WGS sequence"/>
</dbReference>
<keyword evidence="2" id="KW-1185">Reference proteome</keyword>
<name>A0A9N9NVE9_9GLOM</name>
<dbReference type="EMBL" id="CAJVPV010044572">
    <property type="protein sequence ID" value="CAG8767701.1"/>
    <property type="molecule type" value="Genomic_DNA"/>
</dbReference>
<dbReference type="OrthoDB" id="2377236at2759"/>
<organism evidence="1 2">
    <name type="scientific">Acaulospora morrowiae</name>
    <dbReference type="NCBI Taxonomy" id="94023"/>
    <lineage>
        <taxon>Eukaryota</taxon>
        <taxon>Fungi</taxon>
        <taxon>Fungi incertae sedis</taxon>
        <taxon>Mucoromycota</taxon>
        <taxon>Glomeromycotina</taxon>
        <taxon>Glomeromycetes</taxon>
        <taxon>Diversisporales</taxon>
        <taxon>Acaulosporaceae</taxon>
        <taxon>Acaulospora</taxon>
    </lineage>
</organism>